<reference evidence="1" key="1">
    <citation type="submission" date="2023-10" db="EMBL/GenBank/DDBJ databases">
        <authorList>
            <person name="Chen Y."/>
            <person name="Shah S."/>
            <person name="Dougan E. K."/>
            <person name="Thang M."/>
            <person name="Chan C."/>
        </authorList>
    </citation>
    <scope>NUCLEOTIDE SEQUENCE [LARGE SCALE GENOMIC DNA]</scope>
</reference>
<evidence type="ECO:0000313" key="1">
    <source>
        <dbReference type="EMBL" id="CAK0854854.1"/>
    </source>
</evidence>
<dbReference type="Proteomes" id="UP001189429">
    <property type="component" value="Unassembled WGS sequence"/>
</dbReference>
<dbReference type="EMBL" id="CAUYUJ010015504">
    <property type="protein sequence ID" value="CAK0854854.1"/>
    <property type="molecule type" value="Genomic_DNA"/>
</dbReference>
<name>A0ABN9UAS1_9DINO</name>
<organism evidence="1 2">
    <name type="scientific">Prorocentrum cordatum</name>
    <dbReference type="NCBI Taxonomy" id="2364126"/>
    <lineage>
        <taxon>Eukaryota</taxon>
        <taxon>Sar</taxon>
        <taxon>Alveolata</taxon>
        <taxon>Dinophyceae</taxon>
        <taxon>Prorocentrales</taxon>
        <taxon>Prorocentraceae</taxon>
        <taxon>Prorocentrum</taxon>
    </lineage>
</organism>
<evidence type="ECO:0000313" key="2">
    <source>
        <dbReference type="Proteomes" id="UP001189429"/>
    </source>
</evidence>
<sequence length="102" mass="11171">MPTWRWARSKGPPSRRSVIMKHTSGQEVYSRVDNDGNRVVGFVQQLLASMPDVKELDIGLWGSSPKSDEEQDLMEGATLQKYAEAVAAGRPGWAIGANILGD</sequence>
<accession>A0ABN9UAS1</accession>
<keyword evidence="2" id="KW-1185">Reference proteome</keyword>
<proteinExistence type="predicted"/>
<gene>
    <name evidence="1" type="ORF">PCOR1329_LOCUS45788</name>
</gene>
<protein>
    <submittedName>
        <fullName evidence="1">Uncharacterized protein</fullName>
    </submittedName>
</protein>
<comment type="caution">
    <text evidence="1">The sequence shown here is derived from an EMBL/GenBank/DDBJ whole genome shotgun (WGS) entry which is preliminary data.</text>
</comment>